<organism evidence="5 6">
    <name type="scientific">Alkalibacterium thalassium</name>
    <dbReference type="NCBI Taxonomy" id="426701"/>
    <lineage>
        <taxon>Bacteria</taxon>
        <taxon>Bacillati</taxon>
        <taxon>Bacillota</taxon>
        <taxon>Bacilli</taxon>
        <taxon>Lactobacillales</taxon>
        <taxon>Carnobacteriaceae</taxon>
        <taxon>Alkalibacterium</taxon>
    </lineage>
</organism>
<dbReference type="InterPro" id="IPR036388">
    <property type="entry name" value="WH-like_DNA-bd_sf"/>
</dbReference>
<evidence type="ECO:0000313" key="5">
    <source>
        <dbReference type="EMBL" id="SDK46219.1"/>
    </source>
</evidence>
<dbReference type="SUPFAM" id="SSF46785">
    <property type="entry name" value="Winged helix' DNA-binding domain"/>
    <property type="match status" value="1"/>
</dbReference>
<dbReference type="GO" id="GO:0003677">
    <property type="term" value="F:DNA binding"/>
    <property type="evidence" value="ECO:0007669"/>
    <property type="project" value="UniProtKB-KW"/>
</dbReference>
<dbReference type="Gene3D" id="1.10.10.10">
    <property type="entry name" value="Winged helix-like DNA-binding domain superfamily/Winged helix DNA-binding domain"/>
    <property type="match status" value="1"/>
</dbReference>
<dbReference type="PROSITE" id="PS50949">
    <property type="entry name" value="HTH_GNTR"/>
    <property type="match status" value="1"/>
</dbReference>
<dbReference type="OrthoDB" id="362473at2"/>
<dbReference type="SMART" id="SM00345">
    <property type="entry name" value="HTH_GNTR"/>
    <property type="match status" value="1"/>
</dbReference>
<sequence length="126" mass="14706">MSVTFNKRDPIYLQVMTHLKKQIVSGELKPGVEMPSRRQLANQLKINPNTVQRAYSEMEEQRLIFTEPNKPSRISEDPNVLNQLKKEWLNQAITRFVSAIDPIDMDLEDLMPMIEQELANRKKAQK</sequence>
<name>A0A1G9C3F9_9LACT</name>
<dbReference type="RefSeq" id="WP_091267504.1">
    <property type="nucleotide sequence ID" value="NZ_FNFK01000032.1"/>
</dbReference>
<feature type="domain" description="HTH gntR-type" evidence="4">
    <location>
        <begin position="9"/>
        <end position="77"/>
    </location>
</feature>
<evidence type="ECO:0000256" key="1">
    <source>
        <dbReference type="ARBA" id="ARBA00023015"/>
    </source>
</evidence>
<dbReference type="AlphaFoldDB" id="A0A1G9C3F9"/>
<dbReference type="EMBL" id="FNFK01000032">
    <property type="protein sequence ID" value="SDK46219.1"/>
    <property type="molecule type" value="Genomic_DNA"/>
</dbReference>
<proteinExistence type="predicted"/>
<dbReference type="STRING" id="426701.SAMN04488098_10323"/>
<dbReference type="PANTHER" id="PTHR38445">
    <property type="entry name" value="HTH-TYPE TRANSCRIPTIONAL REPRESSOR YTRA"/>
    <property type="match status" value="1"/>
</dbReference>
<protein>
    <submittedName>
        <fullName evidence="5">Transcriptional regulator, GntR family</fullName>
    </submittedName>
</protein>
<dbReference type="InterPro" id="IPR036390">
    <property type="entry name" value="WH_DNA-bd_sf"/>
</dbReference>
<dbReference type="InterPro" id="IPR000524">
    <property type="entry name" value="Tscrpt_reg_HTH_GntR"/>
</dbReference>
<keyword evidence="3" id="KW-0804">Transcription</keyword>
<evidence type="ECO:0000259" key="4">
    <source>
        <dbReference type="PROSITE" id="PS50949"/>
    </source>
</evidence>
<keyword evidence="2" id="KW-0238">DNA-binding</keyword>
<dbReference type="CDD" id="cd07377">
    <property type="entry name" value="WHTH_GntR"/>
    <property type="match status" value="1"/>
</dbReference>
<evidence type="ECO:0000313" key="6">
    <source>
        <dbReference type="Proteomes" id="UP000199433"/>
    </source>
</evidence>
<dbReference type="Proteomes" id="UP000199433">
    <property type="component" value="Unassembled WGS sequence"/>
</dbReference>
<accession>A0A1G9C3F9</accession>
<gene>
    <name evidence="5" type="ORF">SAMN04488098_10323</name>
</gene>
<evidence type="ECO:0000256" key="3">
    <source>
        <dbReference type="ARBA" id="ARBA00023163"/>
    </source>
</evidence>
<dbReference type="Pfam" id="PF00392">
    <property type="entry name" value="GntR"/>
    <property type="match status" value="1"/>
</dbReference>
<evidence type="ECO:0000256" key="2">
    <source>
        <dbReference type="ARBA" id="ARBA00023125"/>
    </source>
</evidence>
<dbReference type="PANTHER" id="PTHR38445:SF6">
    <property type="entry name" value="GNTR-FAMILY TRANSCRIPTIONAL REGULATOR"/>
    <property type="match status" value="1"/>
</dbReference>
<keyword evidence="6" id="KW-1185">Reference proteome</keyword>
<dbReference type="GO" id="GO:0003700">
    <property type="term" value="F:DNA-binding transcription factor activity"/>
    <property type="evidence" value="ECO:0007669"/>
    <property type="project" value="InterPro"/>
</dbReference>
<reference evidence="6" key="1">
    <citation type="submission" date="2016-10" db="EMBL/GenBank/DDBJ databases">
        <authorList>
            <person name="Varghese N."/>
            <person name="Submissions S."/>
        </authorList>
    </citation>
    <scope>NUCLEOTIDE SEQUENCE [LARGE SCALE GENOMIC DNA]</scope>
    <source>
        <strain evidence="6">DSM 19181</strain>
    </source>
</reference>
<keyword evidence="1" id="KW-0805">Transcription regulation</keyword>